<keyword evidence="5" id="KW-0063">Aspartyl esterase</keyword>
<proteinExistence type="inferred from homology"/>
<dbReference type="OMA" id="RAWQAYS"/>
<reference evidence="8" key="1">
    <citation type="journal article" date="2015" name="Nat. Plants">
        <title>Genome expansion of Arabis alpina linked with retrotransposition and reduced symmetric DNA methylation.</title>
        <authorList>
            <person name="Willing E.M."/>
            <person name="Rawat V."/>
            <person name="Mandakova T."/>
            <person name="Maumus F."/>
            <person name="James G.V."/>
            <person name="Nordstroem K.J."/>
            <person name="Becker C."/>
            <person name="Warthmann N."/>
            <person name="Chica C."/>
            <person name="Szarzynska B."/>
            <person name="Zytnicki M."/>
            <person name="Albani M.C."/>
            <person name="Kiefer C."/>
            <person name="Bergonzi S."/>
            <person name="Castaings L."/>
            <person name="Mateos J.L."/>
            <person name="Berns M.C."/>
            <person name="Bujdoso N."/>
            <person name="Piofczyk T."/>
            <person name="de Lorenzo L."/>
            <person name="Barrero-Sicilia C."/>
            <person name="Mateos I."/>
            <person name="Piednoel M."/>
            <person name="Hagmann J."/>
            <person name="Chen-Min-Tao R."/>
            <person name="Iglesias-Fernandez R."/>
            <person name="Schuster S.C."/>
            <person name="Alonso-Blanco C."/>
            <person name="Roudier F."/>
            <person name="Carbonero P."/>
            <person name="Paz-Ares J."/>
            <person name="Davis S.J."/>
            <person name="Pecinka A."/>
            <person name="Quesneville H."/>
            <person name="Colot V."/>
            <person name="Lysak M.A."/>
            <person name="Weigel D."/>
            <person name="Coupland G."/>
            <person name="Schneeberger K."/>
        </authorList>
    </citation>
    <scope>NUCLEOTIDE SEQUENCE [LARGE SCALE GENOMIC DNA]</scope>
    <source>
        <strain evidence="8">cv. Pajares</strain>
    </source>
</reference>
<dbReference type="GO" id="GO:0045490">
    <property type="term" value="P:pectin catabolic process"/>
    <property type="evidence" value="ECO:0007669"/>
    <property type="project" value="UniProtKB-UniPathway"/>
</dbReference>
<sequence length="252" mass="28697">MHFLATCCIWEKVTVRKTKINIVLQGRGYLNTYIEWNDTAKSTGHTDSSYSFGVFADSFRAHNISFKEEHCTRTGARCERHFFSGCFIQGSVDFIYGNGRSLYKDCVIRSIAKETTSGISGSITAHGRESADEKTGFSFVNCTIDGTGKVWLGRAWRAYATVVFSNTYMSRIISPEGWSDWSNQTVDKTVYFGEHRCYREGANYKKRVSYGKQLTDSEAASFIDISFIDGDKWLNQTEILYKHNFEDLISSY</sequence>
<accession>A0A087H3F5</accession>
<evidence type="ECO:0000256" key="2">
    <source>
        <dbReference type="ARBA" id="ARBA00008891"/>
    </source>
</evidence>
<dbReference type="PANTHER" id="PTHR31321">
    <property type="entry name" value="ACYL-COA THIOESTER HYDROLASE YBHC-RELATED"/>
    <property type="match status" value="1"/>
</dbReference>
<evidence type="ECO:0000313" key="8">
    <source>
        <dbReference type="Proteomes" id="UP000029120"/>
    </source>
</evidence>
<dbReference type="InterPro" id="IPR012334">
    <property type="entry name" value="Pectin_lyas_fold"/>
</dbReference>
<dbReference type="UniPathway" id="UPA00545">
    <property type="reaction ID" value="UER00823"/>
</dbReference>
<name>A0A087H3F5_ARAAL</name>
<dbReference type="EC" id="3.1.1.11" evidence="3"/>
<evidence type="ECO:0000313" key="7">
    <source>
        <dbReference type="EMBL" id="KFK36657.1"/>
    </source>
</evidence>
<dbReference type="eggNOG" id="ENOG502QUTX">
    <property type="taxonomic scope" value="Eukaryota"/>
</dbReference>
<dbReference type="SUPFAM" id="SSF51126">
    <property type="entry name" value="Pectin lyase-like"/>
    <property type="match status" value="1"/>
</dbReference>
<dbReference type="GO" id="GO:0042545">
    <property type="term" value="P:cell wall modification"/>
    <property type="evidence" value="ECO:0007669"/>
    <property type="project" value="InterPro"/>
</dbReference>
<dbReference type="Gramene" id="KFK36657">
    <property type="protein sequence ID" value="KFK36657"/>
    <property type="gene ID" value="AALP_AA4G153100"/>
</dbReference>
<dbReference type="PANTHER" id="PTHR31321:SF102">
    <property type="entry name" value="PECTINESTERASE"/>
    <property type="match status" value="1"/>
</dbReference>
<dbReference type="Proteomes" id="UP000029120">
    <property type="component" value="Chromosome 4"/>
</dbReference>
<gene>
    <name evidence="7" type="ordered locus">AALP_Aa4g153100</name>
</gene>
<dbReference type="AlphaFoldDB" id="A0A087H3F5"/>
<evidence type="ECO:0000256" key="4">
    <source>
        <dbReference type="ARBA" id="ARBA00022801"/>
    </source>
</evidence>
<comment type="similarity">
    <text evidence="2">Belongs to the pectinesterase family.</text>
</comment>
<dbReference type="GO" id="GO:0030599">
    <property type="term" value="F:pectinesterase activity"/>
    <property type="evidence" value="ECO:0007669"/>
    <property type="project" value="UniProtKB-EC"/>
</dbReference>
<evidence type="ECO:0000256" key="1">
    <source>
        <dbReference type="ARBA" id="ARBA00005184"/>
    </source>
</evidence>
<organism evidence="7 8">
    <name type="scientific">Arabis alpina</name>
    <name type="common">Alpine rock-cress</name>
    <dbReference type="NCBI Taxonomy" id="50452"/>
    <lineage>
        <taxon>Eukaryota</taxon>
        <taxon>Viridiplantae</taxon>
        <taxon>Streptophyta</taxon>
        <taxon>Embryophyta</taxon>
        <taxon>Tracheophyta</taxon>
        <taxon>Spermatophyta</taxon>
        <taxon>Magnoliopsida</taxon>
        <taxon>eudicotyledons</taxon>
        <taxon>Gunneridae</taxon>
        <taxon>Pentapetalae</taxon>
        <taxon>rosids</taxon>
        <taxon>malvids</taxon>
        <taxon>Brassicales</taxon>
        <taxon>Brassicaceae</taxon>
        <taxon>Arabideae</taxon>
        <taxon>Arabis</taxon>
    </lineage>
</organism>
<comment type="pathway">
    <text evidence="1">Glycan metabolism; pectin degradation; 2-dehydro-3-deoxy-D-gluconate from pectin: step 1/5.</text>
</comment>
<evidence type="ECO:0000256" key="3">
    <source>
        <dbReference type="ARBA" id="ARBA00013229"/>
    </source>
</evidence>
<evidence type="ECO:0000256" key="5">
    <source>
        <dbReference type="ARBA" id="ARBA00023085"/>
    </source>
</evidence>
<keyword evidence="4" id="KW-0378">Hydrolase</keyword>
<dbReference type="Gene3D" id="2.160.20.10">
    <property type="entry name" value="Single-stranded right-handed beta-helix, Pectin lyase-like"/>
    <property type="match status" value="2"/>
</dbReference>
<dbReference type="EMBL" id="CM002872">
    <property type="protein sequence ID" value="KFK36657.1"/>
    <property type="molecule type" value="Genomic_DNA"/>
</dbReference>
<keyword evidence="8" id="KW-1185">Reference proteome</keyword>
<protein>
    <recommendedName>
        <fullName evidence="3">pectinesterase</fullName>
        <ecNumber evidence="3">3.1.1.11</ecNumber>
    </recommendedName>
</protein>
<dbReference type="Pfam" id="PF01095">
    <property type="entry name" value="Pectinesterase"/>
    <property type="match status" value="1"/>
</dbReference>
<dbReference type="OrthoDB" id="2019149at2759"/>
<feature type="domain" description="Pectinesterase catalytic" evidence="6">
    <location>
        <begin position="78"/>
        <end position="231"/>
    </location>
</feature>
<evidence type="ECO:0000259" key="6">
    <source>
        <dbReference type="Pfam" id="PF01095"/>
    </source>
</evidence>
<dbReference type="InterPro" id="IPR000070">
    <property type="entry name" value="Pectinesterase_cat"/>
</dbReference>
<dbReference type="InterPro" id="IPR011050">
    <property type="entry name" value="Pectin_lyase_fold/virulence"/>
</dbReference>